<accession>S7TRJ6</accession>
<dbReference type="EMBL" id="ATHJ01000090">
    <property type="protein sequence ID" value="EPR39290.1"/>
    <property type="molecule type" value="Genomic_DNA"/>
</dbReference>
<evidence type="ECO:0000313" key="1">
    <source>
        <dbReference type="EMBL" id="EPR39290.1"/>
    </source>
</evidence>
<gene>
    <name evidence="1" type="ORF">dsmv_2632</name>
</gene>
<dbReference type="AlphaFoldDB" id="S7TRJ6"/>
<dbReference type="Proteomes" id="UP000014977">
    <property type="component" value="Unassembled WGS sequence"/>
</dbReference>
<proteinExistence type="predicted"/>
<organism evidence="1 2">
    <name type="scientific">Desulfococcus multivorans DSM 2059</name>
    <dbReference type="NCBI Taxonomy" id="1121405"/>
    <lineage>
        <taxon>Bacteria</taxon>
        <taxon>Pseudomonadati</taxon>
        <taxon>Thermodesulfobacteriota</taxon>
        <taxon>Desulfobacteria</taxon>
        <taxon>Desulfobacterales</taxon>
        <taxon>Desulfococcaceae</taxon>
        <taxon>Desulfococcus</taxon>
    </lineage>
</organism>
<protein>
    <submittedName>
        <fullName evidence="1">Uncharacterized protein</fullName>
    </submittedName>
</protein>
<sequence>MTINSKQLDRSSPTTSFASCGHQRLILLPKSGHRLRCCRCKKILPPETSRLRFCPSCYATDGFRQYTFMETNIIDVSFARYRCEDCGMMIHAR</sequence>
<keyword evidence="2" id="KW-1185">Reference proteome</keyword>
<evidence type="ECO:0000313" key="2">
    <source>
        <dbReference type="Proteomes" id="UP000014977"/>
    </source>
</evidence>
<reference evidence="1 2" key="1">
    <citation type="journal article" date="2013" name="Genome Announc.">
        <title>Draft genome sequences for three mercury-methylating, sulfate-reducing bacteria.</title>
        <authorList>
            <person name="Brown S.D."/>
            <person name="Hurt R.A.Jr."/>
            <person name="Gilmour C.C."/>
            <person name="Elias D.A."/>
        </authorList>
    </citation>
    <scope>NUCLEOTIDE SEQUENCE [LARGE SCALE GENOMIC DNA]</scope>
    <source>
        <strain evidence="1 2">DSM 2059</strain>
    </source>
</reference>
<name>S7TRJ6_DESML</name>
<comment type="caution">
    <text evidence="1">The sequence shown here is derived from an EMBL/GenBank/DDBJ whole genome shotgun (WGS) entry which is preliminary data.</text>
</comment>